<evidence type="ECO:0000313" key="5">
    <source>
        <dbReference type="Proteomes" id="UP001141552"/>
    </source>
</evidence>
<protein>
    <recommendedName>
        <fullName evidence="3">C2H2-type domain-containing protein</fullName>
    </recommendedName>
</protein>
<reference evidence="4" key="1">
    <citation type="submission" date="2022-02" db="EMBL/GenBank/DDBJ databases">
        <authorList>
            <person name="Henning P.M."/>
            <person name="McCubbin A.G."/>
            <person name="Shore J.S."/>
        </authorList>
    </citation>
    <scope>NUCLEOTIDE SEQUENCE</scope>
    <source>
        <strain evidence="4">F60SS</strain>
        <tissue evidence="4">Leaves</tissue>
    </source>
</reference>
<feature type="domain" description="C2H2-type" evidence="3">
    <location>
        <begin position="19"/>
        <end position="46"/>
    </location>
</feature>
<dbReference type="SUPFAM" id="SSF57667">
    <property type="entry name" value="beta-beta-alpha zinc fingers"/>
    <property type="match status" value="1"/>
</dbReference>
<comment type="caution">
    <text evidence="4">The sequence shown here is derived from an EMBL/GenBank/DDBJ whole genome shotgun (WGS) entry which is preliminary data.</text>
</comment>
<reference evidence="4" key="2">
    <citation type="journal article" date="2023" name="Plants (Basel)">
        <title>Annotation of the Turnera subulata (Passifloraceae) Draft Genome Reveals the S-Locus Evolved after the Divergence of Turneroideae from Passifloroideae in a Stepwise Manner.</title>
        <authorList>
            <person name="Henning P.M."/>
            <person name="Roalson E.H."/>
            <person name="Mir W."/>
            <person name="McCubbin A.G."/>
            <person name="Shore J.S."/>
        </authorList>
    </citation>
    <scope>NUCLEOTIDE SEQUENCE</scope>
    <source>
        <strain evidence="4">F60SS</strain>
    </source>
</reference>
<dbReference type="PROSITE" id="PS50157">
    <property type="entry name" value="ZINC_FINGER_C2H2_2"/>
    <property type="match status" value="1"/>
</dbReference>
<sequence>MNLLLASFQGNIEKPETFHTCLYCKKVFSNYRSLGGHCRVHRREINLWSHNYPRNSSNLVVIAGANFHPVVSNQLENSFRVATKLLPLFDIVTSPSGFSKTFSLCRTCFFDINLGNARSQSFSSPNLLIRGGGGAMQHSNFSSSTAARLPNINWTRCLDAFSFRRAAEFPFNPSPSLGTNETFQFSSIPIVYSSTGLGLKQSYGIKESTIGLDSFPQSSYPNQANVDHSNKRNLLSLEGTGRSYLGAVTGMANIMTASKRPRTNSWLTVQTKLPPKKELLLFKDRKLTFPGSEASSDAEEKGQGDIDLSLHL</sequence>
<organism evidence="4 5">
    <name type="scientific">Turnera subulata</name>
    <dbReference type="NCBI Taxonomy" id="218843"/>
    <lineage>
        <taxon>Eukaryota</taxon>
        <taxon>Viridiplantae</taxon>
        <taxon>Streptophyta</taxon>
        <taxon>Embryophyta</taxon>
        <taxon>Tracheophyta</taxon>
        <taxon>Spermatophyta</taxon>
        <taxon>Magnoliopsida</taxon>
        <taxon>eudicotyledons</taxon>
        <taxon>Gunneridae</taxon>
        <taxon>Pentapetalae</taxon>
        <taxon>rosids</taxon>
        <taxon>fabids</taxon>
        <taxon>Malpighiales</taxon>
        <taxon>Passifloraceae</taxon>
        <taxon>Turnera</taxon>
    </lineage>
</organism>
<evidence type="ECO:0000256" key="2">
    <source>
        <dbReference type="SAM" id="MobiDB-lite"/>
    </source>
</evidence>
<dbReference type="PROSITE" id="PS00028">
    <property type="entry name" value="ZINC_FINGER_C2H2_1"/>
    <property type="match status" value="1"/>
</dbReference>
<dbReference type="EMBL" id="JAKUCV010005321">
    <property type="protein sequence ID" value="KAJ4831646.1"/>
    <property type="molecule type" value="Genomic_DNA"/>
</dbReference>
<feature type="region of interest" description="Disordered" evidence="2">
    <location>
        <begin position="291"/>
        <end position="312"/>
    </location>
</feature>
<dbReference type="InterPro" id="IPR036236">
    <property type="entry name" value="Znf_C2H2_sf"/>
</dbReference>
<accession>A0A9Q0J6P1</accession>
<proteinExistence type="predicted"/>
<evidence type="ECO:0000256" key="1">
    <source>
        <dbReference type="PROSITE-ProRule" id="PRU00042"/>
    </source>
</evidence>
<keyword evidence="1" id="KW-0862">Zinc</keyword>
<gene>
    <name evidence="4" type="ORF">Tsubulata_024430</name>
</gene>
<dbReference type="AlphaFoldDB" id="A0A9Q0J6P1"/>
<feature type="compositionally biased region" description="Basic and acidic residues" evidence="2">
    <location>
        <begin position="298"/>
        <end position="312"/>
    </location>
</feature>
<keyword evidence="5" id="KW-1185">Reference proteome</keyword>
<dbReference type="GO" id="GO:0008270">
    <property type="term" value="F:zinc ion binding"/>
    <property type="evidence" value="ECO:0007669"/>
    <property type="project" value="UniProtKB-KW"/>
</dbReference>
<evidence type="ECO:0000259" key="3">
    <source>
        <dbReference type="PROSITE" id="PS50157"/>
    </source>
</evidence>
<name>A0A9Q0J6P1_9ROSI</name>
<evidence type="ECO:0000313" key="4">
    <source>
        <dbReference type="EMBL" id="KAJ4831646.1"/>
    </source>
</evidence>
<dbReference type="OrthoDB" id="974504at2759"/>
<keyword evidence="1" id="KW-0479">Metal-binding</keyword>
<keyword evidence="1" id="KW-0863">Zinc-finger</keyword>
<dbReference type="Proteomes" id="UP001141552">
    <property type="component" value="Unassembled WGS sequence"/>
</dbReference>
<dbReference type="InterPro" id="IPR013087">
    <property type="entry name" value="Znf_C2H2_type"/>
</dbReference>